<accession>A0A7S0CLU1</accession>
<dbReference type="GO" id="GO:0022857">
    <property type="term" value="F:transmembrane transporter activity"/>
    <property type="evidence" value="ECO:0007669"/>
    <property type="project" value="InterPro"/>
</dbReference>
<gene>
    <name evidence="2" type="ORF">PINE0816_LOCUS23436</name>
</gene>
<dbReference type="SUPFAM" id="SSF103473">
    <property type="entry name" value="MFS general substrate transporter"/>
    <property type="match status" value="1"/>
</dbReference>
<feature type="transmembrane region" description="Helical" evidence="1">
    <location>
        <begin position="63"/>
        <end position="81"/>
    </location>
</feature>
<reference evidence="2" key="1">
    <citation type="submission" date="2021-01" db="EMBL/GenBank/DDBJ databases">
        <authorList>
            <person name="Corre E."/>
            <person name="Pelletier E."/>
            <person name="Niang G."/>
            <person name="Scheremetjew M."/>
            <person name="Finn R."/>
            <person name="Kale V."/>
            <person name="Holt S."/>
            <person name="Cochrane G."/>
            <person name="Meng A."/>
            <person name="Brown T."/>
            <person name="Cohen L."/>
        </authorList>
    </citation>
    <scope>NUCLEOTIDE SEQUENCE</scope>
    <source>
        <strain evidence="2">CCAP1064/1</strain>
    </source>
</reference>
<evidence type="ECO:0008006" key="3">
    <source>
        <dbReference type="Google" id="ProtNLM"/>
    </source>
</evidence>
<dbReference type="AlphaFoldDB" id="A0A7S0CLU1"/>
<dbReference type="EMBL" id="HBEL01051077">
    <property type="protein sequence ID" value="CAD8427271.1"/>
    <property type="molecule type" value="Transcribed_RNA"/>
</dbReference>
<feature type="transmembrane region" description="Helical" evidence="1">
    <location>
        <begin position="120"/>
        <end position="139"/>
    </location>
</feature>
<keyword evidence="1" id="KW-1133">Transmembrane helix</keyword>
<feature type="transmembrane region" description="Helical" evidence="1">
    <location>
        <begin position="25"/>
        <end position="43"/>
    </location>
</feature>
<proteinExistence type="predicted"/>
<evidence type="ECO:0000313" key="2">
    <source>
        <dbReference type="EMBL" id="CAD8427271.1"/>
    </source>
</evidence>
<feature type="transmembrane region" description="Helical" evidence="1">
    <location>
        <begin position="93"/>
        <end position="114"/>
    </location>
</feature>
<keyword evidence="1" id="KW-0472">Membrane</keyword>
<keyword evidence="1" id="KW-0812">Transmembrane</keyword>
<sequence length="205" mass="22186">MGFTALLVQTYAGDVIDKTAIDRRIFLAIASIITACSALAILFVREGNTDHAMIFLTKIIEGVASSFIIPCLAALTLACYGPDQFDKVMASNILWGHIGSVISASLAGLTAYLLYPNIKYCFVIIGLSAIFAVFFITHLPQGDPLMGRGFHSTFTAMKKDEIAQSDSDTEIGGCSCVSIPKAQGYWAVFTDYKTFILCATGFFFQ</sequence>
<dbReference type="Pfam" id="PF07690">
    <property type="entry name" value="MFS_1"/>
    <property type="match status" value="1"/>
</dbReference>
<dbReference type="PANTHER" id="PTHR23539:SF1">
    <property type="entry name" value="MAJOR FACILITATOR SUPERFAMILY (MFS) PROFILE DOMAIN-CONTAINING PROTEIN"/>
    <property type="match status" value="1"/>
</dbReference>
<evidence type="ECO:0000256" key="1">
    <source>
        <dbReference type="SAM" id="Phobius"/>
    </source>
</evidence>
<dbReference type="InterPro" id="IPR036259">
    <property type="entry name" value="MFS_trans_sf"/>
</dbReference>
<protein>
    <recommendedName>
        <fullName evidence="3">Major facilitator superfamily (MFS) profile domain-containing protein</fullName>
    </recommendedName>
</protein>
<organism evidence="2">
    <name type="scientific">Proboscia inermis</name>
    <dbReference type="NCBI Taxonomy" id="420281"/>
    <lineage>
        <taxon>Eukaryota</taxon>
        <taxon>Sar</taxon>
        <taxon>Stramenopiles</taxon>
        <taxon>Ochrophyta</taxon>
        <taxon>Bacillariophyta</taxon>
        <taxon>Coscinodiscophyceae</taxon>
        <taxon>Rhizosoleniophycidae</taxon>
        <taxon>Rhizosoleniales</taxon>
        <taxon>Rhizosoleniaceae</taxon>
        <taxon>Proboscia</taxon>
    </lineage>
</organism>
<dbReference type="PANTHER" id="PTHR23539">
    <property type="entry name" value="MFS TRANSPORTER"/>
    <property type="match status" value="1"/>
</dbReference>
<name>A0A7S0CLU1_9STRA</name>
<dbReference type="InterPro" id="IPR011701">
    <property type="entry name" value="MFS"/>
</dbReference>
<dbReference type="Gene3D" id="1.20.1250.20">
    <property type="entry name" value="MFS general substrate transporter like domains"/>
    <property type="match status" value="1"/>
</dbReference>